<dbReference type="RefSeq" id="WP_149633392.1">
    <property type="nucleotide sequence ID" value="NZ_VNIP01000003.1"/>
</dbReference>
<evidence type="ECO:0000313" key="1">
    <source>
        <dbReference type="EMBL" id="KAA1184611.1"/>
    </source>
</evidence>
<dbReference type="InterPro" id="IPR010385">
    <property type="entry name" value="DUF982"/>
</dbReference>
<accession>A0A5B0WEL0</accession>
<protein>
    <submittedName>
        <fullName evidence="1">DUF982 domain-containing protein</fullName>
    </submittedName>
</protein>
<dbReference type="OrthoDB" id="8420443at2"/>
<reference evidence="1 2" key="1">
    <citation type="submission" date="2019-07" db="EMBL/GenBank/DDBJ databases">
        <title>The Draft Genome Sequence of Rhizobium tropici SARCC-755 Associated with Superior Nodulation on Pigeonpea (Cajanus cajan (L.) Millsp.).</title>
        <authorList>
            <person name="Bopape F.L."/>
            <person name="Hassen A.I."/>
            <person name="Swanevelder Z.H."/>
            <person name="Gwata E.T."/>
        </authorList>
    </citation>
    <scope>NUCLEOTIDE SEQUENCE [LARGE SCALE GENOMIC DNA]</scope>
    <source>
        <strain evidence="1 2">SARCC-755</strain>
    </source>
</reference>
<sequence length="102" mass="11604">MRAEVFPFAIARRKSMGSVISVGFSLTWETPVLIHQGDICIRSVDGPREALRYLQRDFDQHSGQLYWNAVYSCMRALRHRSAPELARQCFIIACDNASIDVS</sequence>
<dbReference type="Proteomes" id="UP000323608">
    <property type="component" value="Unassembled WGS sequence"/>
</dbReference>
<comment type="caution">
    <text evidence="1">The sequence shown here is derived from an EMBL/GenBank/DDBJ whole genome shotgun (WGS) entry which is preliminary data.</text>
</comment>
<dbReference type="AlphaFoldDB" id="A0A5B0WEL0"/>
<organism evidence="1 2">
    <name type="scientific">Rhizobium tropici</name>
    <dbReference type="NCBI Taxonomy" id="398"/>
    <lineage>
        <taxon>Bacteria</taxon>
        <taxon>Pseudomonadati</taxon>
        <taxon>Pseudomonadota</taxon>
        <taxon>Alphaproteobacteria</taxon>
        <taxon>Hyphomicrobiales</taxon>
        <taxon>Rhizobiaceae</taxon>
        <taxon>Rhizobium/Agrobacterium group</taxon>
        <taxon>Rhizobium</taxon>
    </lineage>
</organism>
<gene>
    <name evidence="1" type="ORF">FP026_04340</name>
</gene>
<dbReference type="EMBL" id="VNIP01000003">
    <property type="protein sequence ID" value="KAA1184611.1"/>
    <property type="molecule type" value="Genomic_DNA"/>
</dbReference>
<dbReference type="Pfam" id="PF06169">
    <property type="entry name" value="DUF982"/>
    <property type="match status" value="1"/>
</dbReference>
<proteinExistence type="predicted"/>
<dbReference type="Gene3D" id="6.10.250.730">
    <property type="match status" value="1"/>
</dbReference>
<name>A0A5B0WEL0_RHITR</name>
<evidence type="ECO:0000313" key="2">
    <source>
        <dbReference type="Proteomes" id="UP000323608"/>
    </source>
</evidence>